<comment type="similarity">
    <text evidence="2 3">Belongs to the small heat shock protein (HSP20) family.</text>
</comment>
<dbReference type="Gene3D" id="2.60.40.790">
    <property type="match status" value="1"/>
</dbReference>
<dbReference type="PROSITE" id="PS01031">
    <property type="entry name" value="SHSP"/>
    <property type="match status" value="1"/>
</dbReference>
<dbReference type="AlphaFoldDB" id="A0AAD4KXC1"/>
<evidence type="ECO:0000256" key="1">
    <source>
        <dbReference type="ARBA" id="ARBA00023016"/>
    </source>
</evidence>
<evidence type="ECO:0000256" key="3">
    <source>
        <dbReference type="RuleBase" id="RU003616"/>
    </source>
</evidence>
<dbReference type="PANTHER" id="PTHR11527">
    <property type="entry name" value="HEAT-SHOCK PROTEIN 20 FAMILY MEMBER"/>
    <property type="match status" value="1"/>
</dbReference>
<evidence type="ECO:0000256" key="4">
    <source>
        <dbReference type="SAM" id="MobiDB-lite"/>
    </source>
</evidence>
<protein>
    <recommendedName>
        <fullName evidence="5">SHSP domain-containing protein</fullName>
    </recommendedName>
</protein>
<dbReference type="Pfam" id="PF00011">
    <property type="entry name" value="HSP20"/>
    <property type="match status" value="1"/>
</dbReference>
<comment type="caution">
    <text evidence="6">The sequence shown here is derived from an EMBL/GenBank/DDBJ whole genome shotgun (WGS) entry which is preliminary data.</text>
</comment>
<name>A0AAD4KXC1_9EURO</name>
<keyword evidence="7" id="KW-1185">Reference proteome</keyword>
<dbReference type="EMBL" id="JAJTJA010000005">
    <property type="protein sequence ID" value="KAH8698958.1"/>
    <property type="molecule type" value="Genomic_DNA"/>
</dbReference>
<feature type="region of interest" description="Disordered" evidence="4">
    <location>
        <begin position="133"/>
        <end position="225"/>
    </location>
</feature>
<dbReference type="InterPro" id="IPR031107">
    <property type="entry name" value="Small_HSP"/>
</dbReference>
<organism evidence="6 7">
    <name type="scientific">Talaromyces proteolyticus</name>
    <dbReference type="NCBI Taxonomy" id="1131652"/>
    <lineage>
        <taxon>Eukaryota</taxon>
        <taxon>Fungi</taxon>
        <taxon>Dikarya</taxon>
        <taxon>Ascomycota</taxon>
        <taxon>Pezizomycotina</taxon>
        <taxon>Eurotiomycetes</taxon>
        <taxon>Eurotiomycetidae</taxon>
        <taxon>Eurotiales</taxon>
        <taxon>Trichocomaceae</taxon>
        <taxon>Talaromyces</taxon>
        <taxon>Talaromyces sect. Bacilispori</taxon>
    </lineage>
</organism>
<proteinExistence type="inferred from homology"/>
<dbReference type="RefSeq" id="XP_046073422.1">
    <property type="nucleotide sequence ID" value="XM_046211059.1"/>
</dbReference>
<keyword evidence="1" id="KW-0346">Stress response</keyword>
<evidence type="ECO:0000313" key="6">
    <source>
        <dbReference type="EMBL" id="KAH8698958.1"/>
    </source>
</evidence>
<gene>
    <name evidence="6" type="ORF">BGW36DRAFT_294092</name>
</gene>
<sequence length="225" mass="25367">MDNAQGPSLNRHERETSGDGQADFVPRADVFDTPTQYVIHVSLPGVQKSDVSLDYDSDKSTLHLSGVIHRPEFSEELHEAMIINERYSEVGVFERSIHLGTRFAPVNVDHENMSAKFIDGVLVVRLPKISAESEQSQKKIAVEQDVDTTEENDTKMQKDIETNESDAKHASVLEVPDETESMHVDTETEPGDLLTEAENRSYTPSHDSEEEDLYESIRDEFPKVH</sequence>
<evidence type="ECO:0000256" key="2">
    <source>
        <dbReference type="PROSITE-ProRule" id="PRU00285"/>
    </source>
</evidence>
<accession>A0AAD4KXC1</accession>
<dbReference type="InterPro" id="IPR008978">
    <property type="entry name" value="HSP20-like_chaperone"/>
</dbReference>
<evidence type="ECO:0000259" key="5">
    <source>
        <dbReference type="PROSITE" id="PS01031"/>
    </source>
</evidence>
<dbReference type="CDD" id="cd06464">
    <property type="entry name" value="ACD_sHsps-like"/>
    <property type="match status" value="1"/>
</dbReference>
<dbReference type="SUPFAM" id="SSF49764">
    <property type="entry name" value="HSP20-like chaperones"/>
    <property type="match status" value="1"/>
</dbReference>
<feature type="compositionally biased region" description="Basic and acidic residues" evidence="4">
    <location>
        <begin position="215"/>
        <end position="225"/>
    </location>
</feature>
<feature type="compositionally biased region" description="Basic and acidic residues" evidence="4">
    <location>
        <begin position="152"/>
        <end position="171"/>
    </location>
</feature>
<dbReference type="InterPro" id="IPR002068">
    <property type="entry name" value="A-crystallin/Hsp20_dom"/>
</dbReference>
<dbReference type="GeneID" id="70241346"/>
<evidence type="ECO:0000313" key="7">
    <source>
        <dbReference type="Proteomes" id="UP001201262"/>
    </source>
</evidence>
<reference evidence="6" key="1">
    <citation type="submission" date="2021-12" db="EMBL/GenBank/DDBJ databases">
        <title>Convergent genome expansion in fungi linked to evolution of root-endophyte symbiosis.</title>
        <authorList>
            <consortium name="DOE Joint Genome Institute"/>
            <person name="Ke Y.-H."/>
            <person name="Bonito G."/>
            <person name="Liao H.-L."/>
            <person name="Looney B."/>
            <person name="Rojas-Flechas A."/>
            <person name="Nash J."/>
            <person name="Hameed K."/>
            <person name="Schadt C."/>
            <person name="Martin F."/>
            <person name="Crous P.W."/>
            <person name="Miettinen O."/>
            <person name="Magnuson J.K."/>
            <person name="Labbe J."/>
            <person name="Jacobson D."/>
            <person name="Doktycz M.J."/>
            <person name="Veneault-Fourrey C."/>
            <person name="Kuo A."/>
            <person name="Mondo S."/>
            <person name="Calhoun S."/>
            <person name="Riley R."/>
            <person name="Ohm R."/>
            <person name="LaButti K."/>
            <person name="Andreopoulos B."/>
            <person name="Pangilinan J."/>
            <person name="Nolan M."/>
            <person name="Tritt A."/>
            <person name="Clum A."/>
            <person name="Lipzen A."/>
            <person name="Daum C."/>
            <person name="Barry K."/>
            <person name="Grigoriev I.V."/>
            <person name="Vilgalys R."/>
        </authorList>
    </citation>
    <scope>NUCLEOTIDE SEQUENCE</scope>
    <source>
        <strain evidence="6">PMI_201</strain>
    </source>
</reference>
<dbReference type="Proteomes" id="UP001201262">
    <property type="component" value="Unassembled WGS sequence"/>
</dbReference>
<feature type="domain" description="SHSP" evidence="5">
    <location>
        <begin position="19"/>
        <end position="143"/>
    </location>
</feature>
<feature type="region of interest" description="Disordered" evidence="4">
    <location>
        <begin position="1"/>
        <end position="26"/>
    </location>
</feature>